<comment type="caution">
    <text evidence="2">The sequence shown here is derived from an EMBL/GenBank/DDBJ whole genome shotgun (WGS) entry which is preliminary data.</text>
</comment>
<name>A0A0D2JWN6_9BACT</name>
<dbReference type="STRING" id="1429043.X474_12775"/>
<evidence type="ECO:0000256" key="1">
    <source>
        <dbReference type="SAM" id="MobiDB-lite"/>
    </source>
</evidence>
<proteinExistence type="predicted"/>
<keyword evidence="3" id="KW-1185">Reference proteome</keyword>
<dbReference type="EMBL" id="AZAC01000014">
    <property type="protein sequence ID" value="KIX13975.1"/>
    <property type="molecule type" value="Genomic_DNA"/>
</dbReference>
<gene>
    <name evidence="2" type="ORF">X474_12775</name>
</gene>
<dbReference type="AlphaFoldDB" id="A0A0D2JWN6"/>
<protein>
    <submittedName>
        <fullName evidence="2">Uncharacterized protein</fullName>
    </submittedName>
</protein>
<dbReference type="Proteomes" id="UP000032233">
    <property type="component" value="Unassembled WGS sequence"/>
</dbReference>
<accession>A0A0D2JWN6</accession>
<reference evidence="2 3" key="1">
    <citation type="submission" date="2013-11" db="EMBL/GenBank/DDBJ databases">
        <title>Metagenomic analysis of a methanogenic consortium involved in long chain n-alkane degradation.</title>
        <authorList>
            <person name="Davidova I.A."/>
            <person name="Callaghan A.V."/>
            <person name="Wawrik B."/>
            <person name="Pruitt S."/>
            <person name="Marks C."/>
            <person name="Duncan K.E."/>
            <person name="Suflita J.M."/>
        </authorList>
    </citation>
    <scope>NUCLEOTIDE SEQUENCE [LARGE SCALE GENOMIC DNA]</scope>
    <source>
        <strain evidence="2 3">SPR</strain>
    </source>
</reference>
<organism evidence="2 3">
    <name type="scientific">Dethiosulfatarculus sandiegensis</name>
    <dbReference type="NCBI Taxonomy" id="1429043"/>
    <lineage>
        <taxon>Bacteria</taxon>
        <taxon>Pseudomonadati</taxon>
        <taxon>Thermodesulfobacteriota</taxon>
        <taxon>Desulfarculia</taxon>
        <taxon>Desulfarculales</taxon>
        <taxon>Desulfarculaceae</taxon>
        <taxon>Dethiosulfatarculus</taxon>
    </lineage>
</organism>
<evidence type="ECO:0000313" key="2">
    <source>
        <dbReference type="EMBL" id="KIX13975.1"/>
    </source>
</evidence>
<feature type="region of interest" description="Disordered" evidence="1">
    <location>
        <begin position="14"/>
        <end position="37"/>
    </location>
</feature>
<dbReference type="InParanoid" id="A0A0D2JWN6"/>
<evidence type="ECO:0000313" key="3">
    <source>
        <dbReference type="Proteomes" id="UP000032233"/>
    </source>
</evidence>
<sequence length="62" mass="6979">MQNRISLPAFKFWLPGRAPGSGKPPPPERKLSQPTKTRTFQTSYATAIKNIFCGALLWHLPK</sequence>